<reference evidence="1 2" key="1">
    <citation type="journal article" date="2013" name="Nat. Commun.">
        <title>The evolution and pathogenic mechanisms of the rice sheath blight pathogen.</title>
        <authorList>
            <person name="Zheng A."/>
            <person name="Lin R."/>
            <person name="Xu L."/>
            <person name="Qin P."/>
            <person name="Tang C."/>
            <person name="Ai P."/>
            <person name="Zhang D."/>
            <person name="Liu Y."/>
            <person name="Sun Z."/>
            <person name="Feng H."/>
            <person name="Wang Y."/>
            <person name="Chen Y."/>
            <person name="Liang X."/>
            <person name="Fu R."/>
            <person name="Li Q."/>
            <person name="Zhang J."/>
            <person name="Yu X."/>
            <person name="Xie Z."/>
            <person name="Ding L."/>
            <person name="Guan P."/>
            <person name="Tang J."/>
            <person name="Liang Y."/>
            <person name="Wang S."/>
            <person name="Deng Q."/>
            <person name="Li S."/>
            <person name="Zhu J."/>
            <person name="Wang L."/>
            <person name="Liu H."/>
            <person name="Li P."/>
        </authorList>
    </citation>
    <scope>NUCLEOTIDE SEQUENCE [LARGE SCALE GENOMIC DNA]</scope>
    <source>
        <strain evidence="2">AG-1 IA</strain>
    </source>
</reference>
<evidence type="ECO:0000313" key="1">
    <source>
        <dbReference type="EMBL" id="ELU35555.1"/>
    </source>
</evidence>
<accession>L8WC64</accession>
<evidence type="ECO:0000313" key="2">
    <source>
        <dbReference type="Proteomes" id="UP000011668"/>
    </source>
</evidence>
<dbReference type="Gene3D" id="3.40.50.300">
    <property type="entry name" value="P-loop containing nucleotide triphosphate hydrolases"/>
    <property type="match status" value="1"/>
</dbReference>
<dbReference type="PANTHER" id="PTHR24222:SF76">
    <property type="entry name" value="MYCOBACTIN IMPORT ATP-BINDING_PERMEASE PROTEIN IRTB"/>
    <property type="match status" value="1"/>
</dbReference>
<dbReference type="Proteomes" id="UP000011668">
    <property type="component" value="Unassembled WGS sequence"/>
</dbReference>
<dbReference type="PANTHER" id="PTHR24222">
    <property type="entry name" value="ABC TRANSPORTER B FAMILY"/>
    <property type="match status" value="1"/>
</dbReference>
<organism evidence="1 2">
    <name type="scientific">Thanatephorus cucumeris (strain AG1-IA)</name>
    <name type="common">Rice sheath blight fungus</name>
    <name type="synonym">Rhizoctonia solani</name>
    <dbReference type="NCBI Taxonomy" id="983506"/>
    <lineage>
        <taxon>Eukaryota</taxon>
        <taxon>Fungi</taxon>
        <taxon>Dikarya</taxon>
        <taxon>Basidiomycota</taxon>
        <taxon>Agaricomycotina</taxon>
        <taxon>Agaricomycetes</taxon>
        <taxon>Cantharellales</taxon>
        <taxon>Ceratobasidiaceae</taxon>
        <taxon>Rhizoctonia</taxon>
        <taxon>Rhizoctonia solani AG-1</taxon>
    </lineage>
</organism>
<dbReference type="AlphaFoldDB" id="L8WC64"/>
<protein>
    <submittedName>
        <fullName evidence="1">Uncharacterized protein</fullName>
    </submittedName>
</protein>
<dbReference type="SUPFAM" id="SSF52540">
    <property type="entry name" value="P-loop containing nucleoside triphosphate hydrolases"/>
    <property type="match status" value="1"/>
</dbReference>
<dbReference type="OMA" id="HIMKADR"/>
<dbReference type="InterPro" id="IPR027417">
    <property type="entry name" value="P-loop_NTPase"/>
</dbReference>
<gene>
    <name evidence="1" type="ORF">AG1IA_10415</name>
</gene>
<sequence length="95" mass="10306">MIYSLGFQLDEATSALDAESERSVQAALEQASRGRTTISIAHRLSTIQNADIIHVVEDGRIVESGNHADLLALKGRYVDVSRLCHLISSNSSLIV</sequence>
<proteinExistence type="predicted"/>
<keyword evidence="2" id="KW-1185">Reference proteome</keyword>
<dbReference type="InterPro" id="IPR039421">
    <property type="entry name" value="Type_1_exporter"/>
</dbReference>
<dbReference type="OrthoDB" id="6500128at2759"/>
<dbReference type="STRING" id="983506.L8WC64"/>
<dbReference type="GO" id="GO:0042626">
    <property type="term" value="F:ATPase-coupled transmembrane transporter activity"/>
    <property type="evidence" value="ECO:0007669"/>
    <property type="project" value="TreeGrafter"/>
</dbReference>
<dbReference type="GO" id="GO:0005886">
    <property type="term" value="C:plasma membrane"/>
    <property type="evidence" value="ECO:0007669"/>
    <property type="project" value="TreeGrafter"/>
</dbReference>
<comment type="caution">
    <text evidence="1">The sequence shown here is derived from an EMBL/GenBank/DDBJ whole genome shotgun (WGS) entry which is preliminary data.</text>
</comment>
<dbReference type="HOGENOM" id="CLU_000604_61_9_1"/>
<dbReference type="EMBL" id="AFRT01006141">
    <property type="protein sequence ID" value="ELU35555.1"/>
    <property type="molecule type" value="Genomic_DNA"/>
</dbReference>
<name>L8WC64_THACA</name>